<reference evidence="9" key="1">
    <citation type="journal article" date="2019" name="Int. J. Syst. Evol. Microbiol.">
        <title>The Global Catalogue of Microorganisms (GCM) 10K type strain sequencing project: providing services to taxonomists for standard genome sequencing and annotation.</title>
        <authorList>
            <consortium name="The Broad Institute Genomics Platform"/>
            <consortium name="The Broad Institute Genome Sequencing Center for Infectious Disease"/>
            <person name="Wu L."/>
            <person name="Ma J."/>
        </authorList>
    </citation>
    <scope>NUCLEOTIDE SEQUENCE [LARGE SCALE GENOMIC DNA]</scope>
    <source>
        <strain evidence="9">JCM 15503</strain>
    </source>
</reference>
<sequence>MTQMTSRRTMLAGLASTLAAGWGLQGCATNTATLPARRPNLLVVLADDLGFADLGAYGSEIPTPYLDALAAEGRLLPHLLVAPVCSPTRASLLSGADHHLAGVGGIQNMLALEPDLFKEPGYEGYLNERSFCAAELLRDAGYHTYLSGKWHLARKPEQGPAHRGFERSFCLMTGAAPHWAPVPGKETVPDHNAIYLEDDKRVSLPPDFYSTKTYTDRMIEFIDAGKADGRPFFGYLAYTAPHWPLHAPDEDIARFKGKYDVGYEAIREARIARQRKLGLFPPQAPAARSQPDSAHAPLWENLTPDQRQLEARKMEIYAAMVSNLDRNFGRLVEHLRKIGEYENTMILFLSDNGACSMAENIVAQTNMDNSLQNIGRPRSNVAYGERWAEVSSGPLRWFKWETTEGGVRSPGILHLPGQTHALPALRETVHVTDILPTLLTLAKAPNPGDHYHGRPVHPLSGASWLPALQSAQAQAIAPERLIFEEHLGVRSARQGRWKLLTTFTQPADLNRWELYDLEVDPGETADIAAVHPEIVRRLRAAYEQYATANGVQAKGAELLPKDKKMREGAPTASVSAGS</sequence>
<accession>A0ABP3VFX8</accession>
<keyword evidence="3" id="KW-0378">Hydrolase</keyword>
<dbReference type="Gene3D" id="3.30.1120.10">
    <property type="match status" value="1"/>
</dbReference>
<dbReference type="CDD" id="cd16025">
    <property type="entry name" value="PAS_like"/>
    <property type="match status" value="1"/>
</dbReference>
<evidence type="ECO:0000256" key="2">
    <source>
        <dbReference type="ARBA" id="ARBA00022723"/>
    </source>
</evidence>
<comment type="similarity">
    <text evidence="1">Belongs to the sulfatase family.</text>
</comment>
<evidence type="ECO:0000256" key="4">
    <source>
        <dbReference type="ARBA" id="ARBA00022837"/>
    </source>
</evidence>
<feature type="domain" description="Sulfatase N-terminal" evidence="7">
    <location>
        <begin position="39"/>
        <end position="443"/>
    </location>
</feature>
<evidence type="ECO:0000313" key="9">
    <source>
        <dbReference type="Proteomes" id="UP001500279"/>
    </source>
</evidence>
<evidence type="ECO:0000256" key="6">
    <source>
        <dbReference type="SAM" id="SignalP"/>
    </source>
</evidence>
<dbReference type="InterPro" id="IPR050738">
    <property type="entry name" value="Sulfatase"/>
</dbReference>
<evidence type="ECO:0000256" key="5">
    <source>
        <dbReference type="SAM" id="MobiDB-lite"/>
    </source>
</evidence>
<dbReference type="PROSITE" id="PS51257">
    <property type="entry name" value="PROKAR_LIPOPROTEIN"/>
    <property type="match status" value="1"/>
</dbReference>
<dbReference type="PROSITE" id="PS00149">
    <property type="entry name" value="SULFATASE_2"/>
    <property type="match status" value="1"/>
</dbReference>
<dbReference type="PANTHER" id="PTHR42693:SF33">
    <property type="entry name" value="ARYLSULFATASE"/>
    <property type="match status" value="1"/>
</dbReference>
<feature type="chain" id="PRO_5045902355" evidence="6">
    <location>
        <begin position="21"/>
        <end position="578"/>
    </location>
</feature>
<dbReference type="PANTHER" id="PTHR42693">
    <property type="entry name" value="ARYLSULFATASE FAMILY MEMBER"/>
    <property type="match status" value="1"/>
</dbReference>
<organism evidence="8 9">
    <name type="scientific">Ideonella azotifigens</name>
    <dbReference type="NCBI Taxonomy" id="513160"/>
    <lineage>
        <taxon>Bacteria</taxon>
        <taxon>Pseudomonadati</taxon>
        <taxon>Pseudomonadota</taxon>
        <taxon>Betaproteobacteria</taxon>
        <taxon>Burkholderiales</taxon>
        <taxon>Sphaerotilaceae</taxon>
        <taxon>Ideonella</taxon>
    </lineage>
</organism>
<comment type="caution">
    <text evidence="8">The sequence shown here is derived from an EMBL/GenBank/DDBJ whole genome shotgun (WGS) entry which is preliminary data.</text>
</comment>
<feature type="region of interest" description="Disordered" evidence="5">
    <location>
        <begin position="558"/>
        <end position="578"/>
    </location>
</feature>
<dbReference type="InterPro" id="IPR000917">
    <property type="entry name" value="Sulfatase_N"/>
</dbReference>
<dbReference type="Pfam" id="PF00884">
    <property type="entry name" value="Sulfatase"/>
    <property type="match status" value="1"/>
</dbReference>
<evidence type="ECO:0000256" key="1">
    <source>
        <dbReference type="ARBA" id="ARBA00008779"/>
    </source>
</evidence>
<evidence type="ECO:0000313" key="8">
    <source>
        <dbReference type="EMBL" id="GAA0758019.1"/>
    </source>
</evidence>
<dbReference type="RefSeq" id="WP_141284769.1">
    <property type="nucleotide sequence ID" value="NZ_BAAAEW010000025.1"/>
</dbReference>
<proteinExistence type="inferred from homology"/>
<keyword evidence="2" id="KW-0479">Metal-binding</keyword>
<dbReference type="EMBL" id="BAAAEW010000025">
    <property type="protein sequence ID" value="GAA0758019.1"/>
    <property type="molecule type" value="Genomic_DNA"/>
</dbReference>
<protein>
    <submittedName>
        <fullName evidence="8">Arylsulfatase</fullName>
    </submittedName>
</protein>
<feature type="signal peptide" evidence="6">
    <location>
        <begin position="1"/>
        <end position="20"/>
    </location>
</feature>
<evidence type="ECO:0000259" key="7">
    <source>
        <dbReference type="Pfam" id="PF00884"/>
    </source>
</evidence>
<dbReference type="SUPFAM" id="SSF53649">
    <property type="entry name" value="Alkaline phosphatase-like"/>
    <property type="match status" value="1"/>
</dbReference>
<evidence type="ECO:0000256" key="3">
    <source>
        <dbReference type="ARBA" id="ARBA00022801"/>
    </source>
</evidence>
<keyword evidence="9" id="KW-1185">Reference proteome</keyword>
<gene>
    <name evidence="8" type="ORF">GCM10009107_38110</name>
</gene>
<name>A0ABP3VFX8_9BURK</name>
<dbReference type="InterPro" id="IPR017850">
    <property type="entry name" value="Alkaline_phosphatase_core_sf"/>
</dbReference>
<dbReference type="Gene3D" id="3.40.720.10">
    <property type="entry name" value="Alkaline Phosphatase, subunit A"/>
    <property type="match status" value="1"/>
</dbReference>
<keyword evidence="6" id="KW-0732">Signal</keyword>
<dbReference type="Proteomes" id="UP001500279">
    <property type="component" value="Unassembled WGS sequence"/>
</dbReference>
<dbReference type="InterPro" id="IPR024607">
    <property type="entry name" value="Sulfatase_CS"/>
</dbReference>
<keyword evidence="4" id="KW-0106">Calcium</keyword>